<proteinExistence type="predicted"/>
<sequence>SISIPRKETINPRRFPERTAKTHFFRLKANTIFNEAVKNGFEDGKVLGAAFRFGQKIIH</sequence>
<accession>A0AA38GYM9</accession>
<dbReference type="Proteomes" id="UP000824469">
    <property type="component" value="Unassembled WGS sequence"/>
</dbReference>
<evidence type="ECO:0000313" key="2">
    <source>
        <dbReference type="Proteomes" id="UP000824469"/>
    </source>
</evidence>
<organism evidence="1 2">
    <name type="scientific">Taxus chinensis</name>
    <name type="common">Chinese yew</name>
    <name type="synonym">Taxus wallichiana var. chinensis</name>
    <dbReference type="NCBI Taxonomy" id="29808"/>
    <lineage>
        <taxon>Eukaryota</taxon>
        <taxon>Viridiplantae</taxon>
        <taxon>Streptophyta</taxon>
        <taxon>Embryophyta</taxon>
        <taxon>Tracheophyta</taxon>
        <taxon>Spermatophyta</taxon>
        <taxon>Pinopsida</taxon>
        <taxon>Pinidae</taxon>
        <taxon>Conifers II</taxon>
        <taxon>Cupressales</taxon>
        <taxon>Taxaceae</taxon>
        <taxon>Taxus</taxon>
    </lineage>
</organism>
<gene>
    <name evidence="1" type="ORF">KI387_003579</name>
</gene>
<protein>
    <submittedName>
        <fullName evidence="1">Uncharacterized protein</fullName>
    </submittedName>
</protein>
<name>A0AA38GYM9_TAXCH</name>
<feature type="non-terminal residue" evidence="1">
    <location>
        <position position="1"/>
    </location>
</feature>
<feature type="non-terminal residue" evidence="1">
    <location>
        <position position="59"/>
    </location>
</feature>
<dbReference type="EMBL" id="JAHRHJ020000001">
    <property type="protein sequence ID" value="KAH9331471.1"/>
    <property type="molecule type" value="Genomic_DNA"/>
</dbReference>
<comment type="caution">
    <text evidence="1">The sequence shown here is derived from an EMBL/GenBank/DDBJ whole genome shotgun (WGS) entry which is preliminary data.</text>
</comment>
<keyword evidence="2" id="KW-1185">Reference proteome</keyword>
<reference evidence="1 2" key="1">
    <citation type="journal article" date="2021" name="Nat. Plants">
        <title>The Taxus genome provides insights into paclitaxel biosynthesis.</title>
        <authorList>
            <person name="Xiong X."/>
            <person name="Gou J."/>
            <person name="Liao Q."/>
            <person name="Li Y."/>
            <person name="Zhou Q."/>
            <person name="Bi G."/>
            <person name="Li C."/>
            <person name="Du R."/>
            <person name="Wang X."/>
            <person name="Sun T."/>
            <person name="Guo L."/>
            <person name="Liang H."/>
            <person name="Lu P."/>
            <person name="Wu Y."/>
            <person name="Zhang Z."/>
            <person name="Ro D.K."/>
            <person name="Shang Y."/>
            <person name="Huang S."/>
            <person name="Yan J."/>
        </authorList>
    </citation>
    <scope>NUCLEOTIDE SEQUENCE [LARGE SCALE GENOMIC DNA]</scope>
    <source>
        <strain evidence="1">Ta-2019</strain>
    </source>
</reference>
<dbReference type="AlphaFoldDB" id="A0AA38GYM9"/>
<evidence type="ECO:0000313" key="1">
    <source>
        <dbReference type="EMBL" id="KAH9331471.1"/>
    </source>
</evidence>